<reference evidence="2 3" key="1">
    <citation type="submission" date="2016-10" db="EMBL/GenBank/DDBJ databases">
        <title>Rodentibacter gen. nov. and new species.</title>
        <authorList>
            <person name="Christensen H."/>
        </authorList>
    </citation>
    <scope>NUCLEOTIDE SEQUENCE [LARGE SCALE GENOMIC DNA]</scope>
    <source>
        <strain evidence="2 3">Ppn158</strain>
    </source>
</reference>
<feature type="domain" description="Endonuclease GajA/Old nuclease/RecF-like AAA" evidence="1">
    <location>
        <begin position="26"/>
        <end position="288"/>
    </location>
</feature>
<dbReference type="SUPFAM" id="SSF52540">
    <property type="entry name" value="P-loop containing nucleoside triphosphate hydrolases"/>
    <property type="match status" value="1"/>
</dbReference>
<evidence type="ECO:0000313" key="2">
    <source>
        <dbReference type="EMBL" id="OOF86428.1"/>
    </source>
</evidence>
<dbReference type="EMBL" id="MLAI01000014">
    <property type="protein sequence ID" value="OOF86428.1"/>
    <property type="molecule type" value="Genomic_DNA"/>
</dbReference>
<comment type="caution">
    <text evidence="2">The sequence shown here is derived from an EMBL/GenBank/DDBJ whole genome shotgun (WGS) entry which is preliminary data.</text>
</comment>
<dbReference type="InterPro" id="IPR041685">
    <property type="entry name" value="AAA_GajA/Old/RecF-like"/>
</dbReference>
<evidence type="ECO:0000259" key="1">
    <source>
        <dbReference type="Pfam" id="PF13175"/>
    </source>
</evidence>
<evidence type="ECO:0000313" key="3">
    <source>
        <dbReference type="Proteomes" id="UP000189353"/>
    </source>
</evidence>
<dbReference type="InterPro" id="IPR034154">
    <property type="entry name" value="TOPRIM_DnaG/twinkle"/>
</dbReference>
<dbReference type="Pfam" id="PF13175">
    <property type="entry name" value="AAA_15"/>
    <property type="match status" value="1"/>
</dbReference>
<accession>A0A1V3L918</accession>
<gene>
    <name evidence="2" type="ORF">BKG88_04350</name>
</gene>
<dbReference type="CDD" id="cd01029">
    <property type="entry name" value="TOPRIM_primases"/>
    <property type="match status" value="1"/>
</dbReference>
<dbReference type="Gene3D" id="3.40.50.300">
    <property type="entry name" value="P-loop containing nucleotide triphosphate hydrolases"/>
    <property type="match status" value="1"/>
</dbReference>
<dbReference type="RefSeq" id="WP_077552651.1">
    <property type="nucleotide sequence ID" value="NZ_MLAI01000014.1"/>
</dbReference>
<organism evidence="2 3">
    <name type="scientific">Rodentibacter ratti</name>
    <dbReference type="NCBI Taxonomy" id="1906745"/>
    <lineage>
        <taxon>Bacteria</taxon>
        <taxon>Pseudomonadati</taxon>
        <taxon>Pseudomonadota</taxon>
        <taxon>Gammaproteobacteria</taxon>
        <taxon>Pasteurellales</taxon>
        <taxon>Pasteurellaceae</taxon>
        <taxon>Rodentibacter</taxon>
    </lineage>
</organism>
<proteinExistence type="predicted"/>
<dbReference type="InterPro" id="IPR051396">
    <property type="entry name" value="Bact_Antivir_Def_Nuclease"/>
</dbReference>
<protein>
    <recommendedName>
        <fullName evidence="1">Endonuclease GajA/Old nuclease/RecF-like AAA domain-containing protein</fullName>
    </recommendedName>
</protein>
<dbReference type="PANTHER" id="PTHR43581:SF4">
    <property type="entry name" value="ATP_GTP PHOSPHATASE"/>
    <property type="match status" value="1"/>
</dbReference>
<dbReference type="PANTHER" id="PTHR43581">
    <property type="entry name" value="ATP/GTP PHOSPHATASE"/>
    <property type="match status" value="1"/>
</dbReference>
<dbReference type="AlphaFoldDB" id="A0A1V3L918"/>
<sequence length="523" mass="59428">ALNICMRILDNHANSRRRRVYIPDRYRENDYIWDRDYPISLQESKRAKPTEFRLEFELNSEEQIEFKDEIGSSLNGSLPILITIDRNSRPDILVVKSGKGSSSLNRKSAKIAEYIGRKIYFNYIPAIRTGETFLDVIDDALNEALLSIENEPRYLQAIETIKELQKPIIDKLSDTIKLSLSEFIPNINDVEIKLNEAKRRFHLRRSYNVNIDDGHKTDISLKGDGVKSLSALGMLKNISNINGVYSLIAIEEPESHLHPEAIHILKDKIYGLKDSNQVIISSHNPLFVDRENISNNIIVNSGSAIVARNVRMVRDILGVRASDNLTNSNFVLVVEGEEDLISLRVLLSHFSSDLSKALKNHQLIIDKLGGAGNLSYKLSSLRSMLCNYHVLLDNDKAGKDAFSKAERDKLLTLKNVTYINCNGMNESEFENCLDLSLYKDSIESLYGVSLDCREYKQNASKKWSERMKVCFKSQGKDWGDKVEREVKSLVANLVAECPSSAVNPHHQSWLMALIRELESLIKK</sequence>
<name>A0A1V3L918_9PAST</name>
<feature type="non-terminal residue" evidence="2">
    <location>
        <position position="1"/>
    </location>
</feature>
<dbReference type="Proteomes" id="UP000189353">
    <property type="component" value="Unassembled WGS sequence"/>
</dbReference>
<dbReference type="InterPro" id="IPR027417">
    <property type="entry name" value="P-loop_NTPase"/>
</dbReference>